<keyword evidence="1" id="KW-0560">Oxidoreductase</keyword>
<evidence type="ECO:0000313" key="3">
    <source>
        <dbReference type="Proteomes" id="UP000183940"/>
    </source>
</evidence>
<dbReference type="PANTHER" id="PTHR43157">
    <property type="entry name" value="PHOSPHATIDYLINOSITOL-GLYCAN BIOSYNTHESIS CLASS F PROTEIN-RELATED"/>
    <property type="match status" value="1"/>
</dbReference>
<dbReference type="EMBL" id="MLAW01000019">
    <property type="protein sequence ID" value="OJJ25284.1"/>
    <property type="molecule type" value="Genomic_DNA"/>
</dbReference>
<dbReference type="AlphaFoldDB" id="A0A1L9QRI9"/>
<dbReference type="InterPro" id="IPR002347">
    <property type="entry name" value="SDR_fam"/>
</dbReference>
<name>A0A1L9QRI9_9CYAN</name>
<keyword evidence="3" id="KW-1185">Reference proteome</keyword>
<dbReference type="Pfam" id="PF00106">
    <property type="entry name" value="adh_short"/>
    <property type="match status" value="1"/>
</dbReference>
<dbReference type="Gene3D" id="3.40.50.720">
    <property type="entry name" value="NAD(P)-binding Rossmann-like Domain"/>
    <property type="match status" value="1"/>
</dbReference>
<dbReference type="SUPFAM" id="SSF51735">
    <property type="entry name" value="NAD(P)-binding Rossmann-fold domains"/>
    <property type="match status" value="1"/>
</dbReference>
<evidence type="ECO:0000256" key="1">
    <source>
        <dbReference type="ARBA" id="ARBA00023002"/>
    </source>
</evidence>
<accession>A0A1L9QRI9</accession>
<dbReference type="PANTHER" id="PTHR43157:SF31">
    <property type="entry name" value="PHOSPHATIDYLINOSITOL-GLYCAN BIOSYNTHESIS CLASS F PROTEIN"/>
    <property type="match status" value="1"/>
</dbReference>
<dbReference type="InterPro" id="IPR036291">
    <property type="entry name" value="NAD(P)-bd_dom_sf"/>
</dbReference>
<proteinExistence type="predicted"/>
<comment type="caution">
    <text evidence="2">The sequence shown here is derived from an EMBL/GenBank/DDBJ whole genome shotgun (WGS) entry which is preliminary data.</text>
</comment>
<reference evidence="2" key="1">
    <citation type="submission" date="2016-10" db="EMBL/GenBank/DDBJ databases">
        <title>CRISPR-Cas defence system in Roseofilum reptotaenium: evidence of a bacteriophage-cyanobacterium arms race in the coral black band disease.</title>
        <authorList>
            <person name="Buerger P."/>
            <person name="Wood-Charlson E.M."/>
            <person name="Weynberg K.D."/>
            <person name="Willis B."/>
            <person name="Van Oppen M.J."/>
        </authorList>
    </citation>
    <scope>NUCLEOTIDE SEQUENCE [LARGE SCALE GENOMIC DNA]</scope>
    <source>
        <strain evidence="2">AO1-A</strain>
    </source>
</reference>
<sequence length="309" mass="34496">MKRPSGNLWIDTFFPRKSTKMVPDRNLTGKTVVFTGGTDGMGRIALERLASMGADIHLVARNPQKITQVVSEVRAKGYSGALSTVACDLSVLDNVRQAAAEILKKCEQIDLLINCAGGNITERRLSSEGYELNFVVNYLSPFLLTELLLERVQSTPKARIINLTSATQQYGHLDLEDLHREKKWSIFSTYAQAKLCMIMHAEDVAKRLQGSDVTINCLNPGYIQSNLGRNLKGFERLFTNLFGRLAAPVWVGGERIVAVALDERYDGVSGKFIYEDTFMMPNPETRETEKVQQILNLSFEMTGLTRPQG</sequence>
<dbReference type="Proteomes" id="UP000183940">
    <property type="component" value="Unassembled WGS sequence"/>
</dbReference>
<protein>
    <recommendedName>
        <fullName evidence="4">Short-chain dehydrogenase</fullName>
    </recommendedName>
</protein>
<evidence type="ECO:0000313" key="2">
    <source>
        <dbReference type="EMBL" id="OJJ25284.1"/>
    </source>
</evidence>
<dbReference type="PRINTS" id="PR00081">
    <property type="entry name" value="GDHRDH"/>
</dbReference>
<dbReference type="GO" id="GO:0016491">
    <property type="term" value="F:oxidoreductase activity"/>
    <property type="evidence" value="ECO:0007669"/>
    <property type="project" value="UniProtKB-KW"/>
</dbReference>
<evidence type="ECO:0008006" key="4">
    <source>
        <dbReference type="Google" id="ProtNLM"/>
    </source>
</evidence>
<dbReference type="STRING" id="1925591.BI308_12430"/>
<gene>
    <name evidence="2" type="ORF">BI308_12430</name>
</gene>
<organism evidence="2 3">
    <name type="scientific">Roseofilum reptotaenium AO1-A</name>
    <dbReference type="NCBI Taxonomy" id="1925591"/>
    <lineage>
        <taxon>Bacteria</taxon>
        <taxon>Bacillati</taxon>
        <taxon>Cyanobacteriota</taxon>
        <taxon>Cyanophyceae</taxon>
        <taxon>Desertifilales</taxon>
        <taxon>Desertifilaceae</taxon>
        <taxon>Roseofilum</taxon>
    </lineage>
</organism>